<proteinExistence type="predicted"/>
<organism evidence="1">
    <name type="scientific">Caudovirales sp. ctrNG92</name>
    <dbReference type="NCBI Taxonomy" id="2827638"/>
    <lineage>
        <taxon>Viruses</taxon>
        <taxon>Duplodnaviria</taxon>
        <taxon>Heunggongvirae</taxon>
        <taxon>Uroviricota</taxon>
        <taxon>Caudoviricetes</taxon>
    </lineage>
</organism>
<accession>A0A8S5SDY5</accession>
<sequence>MATLHELTSQESGIIIFDDNSVMVCNWSSCGDGQRPILFASGLLSWDCPELLGKADELRQSIPHEHVNDIRDVLPGTYYDDDETEELLTDMDVIFDQNYDLPALFGFQTAEDGCAEVNLDSHGNIIPTSGTVYTIGDLRVIAPDGWN</sequence>
<protein>
    <submittedName>
        <fullName evidence="1">Uncharacterized protein</fullName>
    </submittedName>
</protein>
<reference evidence="1" key="1">
    <citation type="journal article" date="2021" name="Proc. Natl. Acad. Sci. U.S.A.">
        <title>A Catalog of Tens of Thousands of Viruses from Human Metagenomes Reveals Hidden Associations with Chronic Diseases.</title>
        <authorList>
            <person name="Tisza M.J."/>
            <person name="Buck C.B."/>
        </authorList>
    </citation>
    <scope>NUCLEOTIDE SEQUENCE</scope>
    <source>
        <strain evidence="1">CtrNG92</strain>
    </source>
</reference>
<evidence type="ECO:0000313" key="1">
    <source>
        <dbReference type="EMBL" id="DAF49260.1"/>
    </source>
</evidence>
<name>A0A8S5SDY5_9CAUD</name>
<dbReference type="EMBL" id="BK032578">
    <property type="protein sequence ID" value="DAF49260.1"/>
    <property type="molecule type" value="Genomic_DNA"/>
</dbReference>